<organism evidence="1 2">
    <name type="scientific">Apis cerana cerana</name>
    <name type="common">Oriental honeybee</name>
    <dbReference type="NCBI Taxonomy" id="94128"/>
    <lineage>
        <taxon>Eukaryota</taxon>
        <taxon>Metazoa</taxon>
        <taxon>Ecdysozoa</taxon>
        <taxon>Arthropoda</taxon>
        <taxon>Hexapoda</taxon>
        <taxon>Insecta</taxon>
        <taxon>Pterygota</taxon>
        <taxon>Neoptera</taxon>
        <taxon>Endopterygota</taxon>
        <taxon>Hymenoptera</taxon>
        <taxon>Apocrita</taxon>
        <taxon>Aculeata</taxon>
        <taxon>Apoidea</taxon>
        <taxon>Anthophila</taxon>
        <taxon>Apidae</taxon>
        <taxon>Apis</taxon>
    </lineage>
</organism>
<keyword evidence="2" id="KW-1185">Reference proteome</keyword>
<evidence type="ECO:0000313" key="1">
    <source>
        <dbReference type="EMBL" id="PBC25251.1"/>
    </source>
</evidence>
<gene>
    <name evidence="1" type="ORF">APICC_01846</name>
</gene>
<accession>A0A2A3E2C5</accession>
<protein>
    <recommendedName>
        <fullName evidence="3">Copia protein</fullName>
    </recommendedName>
</protein>
<dbReference type="Proteomes" id="UP000242457">
    <property type="component" value="Unassembled WGS sequence"/>
</dbReference>
<evidence type="ECO:0008006" key="3">
    <source>
        <dbReference type="Google" id="ProtNLM"/>
    </source>
</evidence>
<dbReference type="OrthoDB" id="8195427at2759"/>
<dbReference type="AlphaFoldDB" id="A0A2A3E2C5"/>
<evidence type="ECO:0000313" key="2">
    <source>
        <dbReference type="Proteomes" id="UP000242457"/>
    </source>
</evidence>
<dbReference type="EMBL" id="KZ288481">
    <property type="protein sequence ID" value="PBC25251.1"/>
    <property type="molecule type" value="Genomic_DNA"/>
</dbReference>
<proteinExistence type="predicted"/>
<reference evidence="1 2" key="1">
    <citation type="submission" date="2014-07" db="EMBL/GenBank/DDBJ databases">
        <title>Genomic and transcriptomic analysis on Apis cerana provide comprehensive insights into honey bee biology.</title>
        <authorList>
            <person name="Diao Q."/>
            <person name="Sun L."/>
            <person name="Zheng H."/>
            <person name="Zheng H."/>
            <person name="Xu S."/>
            <person name="Wang S."/>
            <person name="Zeng Z."/>
            <person name="Hu F."/>
            <person name="Su S."/>
            <person name="Wu J."/>
        </authorList>
    </citation>
    <scope>NUCLEOTIDE SEQUENCE [LARGE SCALE GENOMIC DNA]</scope>
    <source>
        <tissue evidence="1">Pupae without intestine</tissue>
    </source>
</reference>
<dbReference type="Pfam" id="PF14223">
    <property type="entry name" value="Retrotran_gag_2"/>
    <property type="match status" value="1"/>
</dbReference>
<sequence length="75" mass="8913">MDEKLLLHIINYESTKDTWKKLESVYEQKSVDMLQWYSCQKESGNDVATHIVKLENFAHRLQTLKKISNQMITKI</sequence>
<name>A0A2A3E2C5_APICC</name>